<protein>
    <recommendedName>
        <fullName evidence="4">BTB domain-containing protein</fullName>
    </recommendedName>
</protein>
<keyword evidence="3" id="KW-1185">Reference proteome</keyword>
<dbReference type="EMBL" id="KV417561">
    <property type="protein sequence ID" value="KZP19779.1"/>
    <property type="molecule type" value="Genomic_DNA"/>
</dbReference>
<dbReference type="STRING" id="436010.A0A166IG31"/>
<feature type="region of interest" description="Disordered" evidence="1">
    <location>
        <begin position="46"/>
        <end position="69"/>
    </location>
</feature>
<accession>A0A166IG31</accession>
<dbReference type="Proteomes" id="UP000076532">
    <property type="component" value="Unassembled WGS sequence"/>
</dbReference>
<evidence type="ECO:0000256" key="1">
    <source>
        <dbReference type="SAM" id="MobiDB-lite"/>
    </source>
</evidence>
<reference evidence="2 3" key="1">
    <citation type="journal article" date="2016" name="Mol. Biol. Evol.">
        <title>Comparative Genomics of Early-Diverging Mushroom-Forming Fungi Provides Insights into the Origins of Lignocellulose Decay Capabilities.</title>
        <authorList>
            <person name="Nagy L.G."/>
            <person name="Riley R."/>
            <person name="Tritt A."/>
            <person name="Adam C."/>
            <person name="Daum C."/>
            <person name="Floudas D."/>
            <person name="Sun H."/>
            <person name="Yadav J.S."/>
            <person name="Pangilinan J."/>
            <person name="Larsson K.H."/>
            <person name="Matsuura K."/>
            <person name="Barry K."/>
            <person name="Labutti K."/>
            <person name="Kuo R."/>
            <person name="Ohm R.A."/>
            <person name="Bhattacharya S.S."/>
            <person name="Shirouzu T."/>
            <person name="Yoshinaga Y."/>
            <person name="Martin F.M."/>
            <person name="Grigoriev I.V."/>
            <person name="Hibbett D.S."/>
        </authorList>
    </citation>
    <scope>NUCLEOTIDE SEQUENCE [LARGE SCALE GENOMIC DNA]</scope>
    <source>
        <strain evidence="2 3">CBS 109695</strain>
    </source>
</reference>
<evidence type="ECO:0000313" key="3">
    <source>
        <dbReference type="Proteomes" id="UP000076532"/>
    </source>
</evidence>
<proteinExistence type="predicted"/>
<dbReference type="AlphaFoldDB" id="A0A166IG31"/>
<organism evidence="2 3">
    <name type="scientific">Athelia psychrophila</name>
    <dbReference type="NCBI Taxonomy" id="1759441"/>
    <lineage>
        <taxon>Eukaryota</taxon>
        <taxon>Fungi</taxon>
        <taxon>Dikarya</taxon>
        <taxon>Basidiomycota</taxon>
        <taxon>Agaricomycotina</taxon>
        <taxon>Agaricomycetes</taxon>
        <taxon>Agaricomycetidae</taxon>
        <taxon>Atheliales</taxon>
        <taxon>Atheliaceae</taxon>
        <taxon>Athelia</taxon>
    </lineage>
</organism>
<evidence type="ECO:0008006" key="4">
    <source>
        <dbReference type="Google" id="ProtNLM"/>
    </source>
</evidence>
<gene>
    <name evidence="2" type="ORF">FIBSPDRAFT_932698</name>
</gene>
<name>A0A166IG31_9AGAM</name>
<sequence length="373" mass="41937">MHCTATVPCTRRLNDARATRANASPKVHALQHFKYKSFAVRTGSFDPPLPPMSSNDQSAPKRKRAEDTLQEPTSHVLLVKSSIWYPDGNFILQAEGTLFKVHKELVEGCPVIQLSDSAEEVEYVLQAICEREYVGLKESLPLPVISAFVRLGTKYDIYKLRIEGKKRIFDEMPVDLAHAHTAINPEWKLVTQPEHCWFELVIFARNTGLLSILPFALYACCQIYSASEIMQGIKRGDGVILSFAVSDQLACLAGFQAICEAQAETTFSWAYSRTPPADCTSRGARMFEMRLVHFDKLQFRRSGLCFVRADQAGKMHDTGRKAFWALLPRLFGLPTWEELCKERGEVTANREIVPATGPGDLVDYGGDYRVAWL</sequence>
<evidence type="ECO:0000313" key="2">
    <source>
        <dbReference type="EMBL" id="KZP19779.1"/>
    </source>
</evidence>
<dbReference type="OrthoDB" id="3027208at2759"/>